<sequence>MKKVTGILVVLLLATIIGCSSSPIDVVKNGVFEFDKTRVVGSALEEYEWFSSSDWVTVPTETGVQIVQVVAAVKQDKLVNPRVVSCLVSFRFHVDGNKFELTKM</sequence>
<evidence type="ECO:0000313" key="1">
    <source>
        <dbReference type="EMBL" id="GAI83927.1"/>
    </source>
</evidence>
<dbReference type="EMBL" id="BARW01011081">
    <property type="protein sequence ID" value="GAI83927.1"/>
    <property type="molecule type" value="Genomic_DNA"/>
</dbReference>
<name>X1RT55_9ZZZZ</name>
<gene>
    <name evidence="1" type="ORF">S12H4_21528</name>
</gene>
<reference evidence="1" key="1">
    <citation type="journal article" date="2014" name="Front. Microbiol.">
        <title>High frequency of phylogenetically diverse reductive dehalogenase-homologous genes in deep subseafloor sedimentary metagenomes.</title>
        <authorList>
            <person name="Kawai M."/>
            <person name="Futagami T."/>
            <person name="Toyoda A."/>
            <person name="Takaki Y."/>
            <person name="Nishi S."/>
            <person name="Hori S."/>
            <person name="Arai W."/>
            <person name="Tsubouchi T."/>
            <person name="Morono Y."/>
            <person name="Uchiyama I."/>
            <person name="Ito T."/>
            <person name="Fujiyama A."/>
            <person name="Inagaki F."/>
            <person name="Takami H."/>
        </authorList>
    </citation>
    <scope>NUCLEOTIDE SEQUENCE</scope>
    <source>
        <strain evidence="1">Expedition CK06-06</strain>
    </source>
</reference>
<protein>
    <submittedName>
        <fullName evidence="1">Uncharacterized protein</fullName>
    </submittedName>
</protein>
<proteinExistence type="predicted"/>
<dbReference type="AlphaFoldDB" id="X1RT55"/>
<comment type="caution">
    <text evidence="1">The sequence shown here is derived from an EMBL/GenBank/DDBJ whole genome shotgun (WGS) entry which is preliminary data.</text>
</comment>
<dbReference type="PROSITE" id="PS51257">
    <property type="entry name" value="PROKAR_LIPOPROTEIN"/>
    <property type="match status" value="1"/>
</dbReference>
<organism evidence="1">
    <name type="scientific">marine sediment metagenome</name>
    <dbReference type="NCBI Taxonomy" id="412755"/>
    <lineage>
        <taxon>unclassified sequences</taxon>
        <taxon>metagenomes</taxon>
        <taxon>ecological metagenomes</taxon>
    </lineage>
</organism>
<feature type="non-terminal residue" evidence="1">
    <location>
        <position position="104"/>
    </location>
</feature>
<accession>X1RT55</accession>